<feature type="domain" description="Ketosynthase family 3 (KS3)" evidence="55">
    <location>
        <begin position="33"/>
        <end position="459"/>
    </location>
</feature>
<dbReference type="CDD" id="cd00833">
    <property type="entry name" value="PKS"/>
    <property type="match status" value="2"/>
</dbReference>
<evidence type="ECO:0000256" key="30">
    <source>
        <dbReference type="ARBA" id="ARBA00047897"/>
    </source>
</evidence>
<comment type="catalytic activity">
    <reaction evidence="40">
        <text>holo-[ACP] + acetyl-CoA = acetyl-[ACP] + CoA</text>
        <dbReference type="Rhea" id="RHEA:41788"/>
        <dbReference type="Rhea" id="RHEA-COMP:9621"/>
        <dbReference type="Rhea" id="RHEA-COMP:9685"/>
        <dbReference type="ChEBI" id="CHEBI:57287"/>
        <dbReference type="ChEBI" id="CHEBI:57288"/>
        <dbReference type="ChEBI" id="CHEBI:64479"/>
        <dbReference type="ChEBI" id="CHEBI:78446"/>
        <dbReference type="EC" id="2.3.1.38"/>
    </reaction>
    <physiologicalReaction direction="left-to-right" evidence="40">
        <dbReference type="Rhea" id="RHEA:41789"/>
    </physiologicalReaction>
</comment>
<evidence type="ECO:0000256" key="5">
    <source>
        <dbReference type="ARBA" id="ARBA00022679"/>
    </source>
</evidence>
<dbReference type="PROSITE" id="PS00606">
    <property type="entry name" value="KS3_1"/>
    <property type="match status" value="2"/>
</dbReference>
<dbReference type="SMART" id="SM01294">
    <property type="entry name" value="PKS_PP_betabranch"/>
    <property type="match status" value="2"/>
</dbReference>
<dbReference type="Pfam" id="PF14765">
    <property type="entry name" value="PS-DH"/>
    <property type="match status" value="2"/>
</dbReference>
<dbReference type="InterPro" id="IPR020806">
    <property type="entry name" value="PKS_PP-bd"/>
</dbReference>
<evidence type="ECO:0000256" key="42">
    <source>
        <dbReference type="ARBA" id="ARBA00048935"/>
    </source>
</evidence>
<evidence type="ECO:0000256" key="44">
    <source>
        <dbReference type="ARBA" id="ARBA00049109"/>
    </source>
</evidence>
<protein>
    <submittedName>
        <fullName evidence="57">Uncharacterized protein</fullName>
    </submittedName>
</protein>
<evidence type="ECO:0000256" key="29">
    <source>
        <dbReference type="ARBA" id="ARBA00047810"/>
    </source>
</evidence>
<evidence type="ECO:0000256" key="32">
    <source>
        <dbReference type="ARBA" id="ARBA00047961"/>
    </source>
</evidence>
<dbReference type="InterPro" id="IPR009081">
    <property type="entry name" value="PP-bd_ACP"/>
</dbReference>
<dbReference type="SMART" id="SM00822">
    <property type="entry name" value="PKS_KR"/>
    <property type="match status" value="1"/>
</dbReference>
<dbReference type="SUPFAM" id="SSF53901">
    <property type="entry name" value="Thiolase-like"/>
    <property type="match status" value="2"/>
</dbReference>
<keyword evidence="11" id="KW-0012">Acyltransferase</keyword>
<comment type="catalytic activity">
    <reaction evidence="36">
        <text>(2E)-octenoyl-[ACP] + NADPH + H(+) = octanoyl-[ACP] + NADP(+)</text>
        <dbReference type="Rhea" id="RHEA:41848"/>
        <dbReference type="Rhea" id="RHEA-COMP:9635"/>
        <dbReference type="Rhea" id="RHEA-COMP:9636"/>
        <dbReference type="ChEBI" id="CHEBI:15378"/>
        <dbReference type="ChEBI" id="CHEBI:57783"/>
        <dbReference type="ChEBI" id="CHEBI:58349"/>
        <dbReference type="ChEBI" id="CHEBI:78462"/>
        <dbReference type="ChEBI" id="CHEBI:78463"/>
    </reaction>
    <physiologicalReaction direction="left-to-right" evidence="36">
        <dbReference type="Rhea" id="RHEA:41849"/>
    </physiologicalReaction>
</comment>
<comment type="catalytic activity">
    <reaction evidence="15">
        <text>(3R)-hydroxydecanoyl-[ACP] = (2E)-decenoyl-[ACP] + H2O</text>
        <dbReference type="Rhea" id="RHEA:41860"/>
        <dbReference type="Rhea" id="RHEA-COMP:9638"/>
        <dbReference type="Rhea" id="RHEA-COMP:9639"/>
        <dbReference type="ChEBI" id="CHEBI:15377"/>
        <dbReference type="ChEBI" id="CHEBI:78466"/>
        <dbReference type="ChEBI" id="CHEBI:78467"/>
    </reaction>
    <physiologicalReaction direction="left-to-right" evidence="15">
        <dbReference type="Rhea" id="RHEA:41861"/>
    </physiologicalReaction>
</comment>
<dbReference type="Proteomes" id="UP000187851">
    <property type="component" value="Chromosome"/>
</dbReference>
<evidence type="ECO:0000256" key="52">
    <source>
        <dbReference type="PROSITE-ProRule" id="PRU01363"/>
    </source>
</evidence>
<dbReference type="Gene3D" id="1.10.1200.10">
    <property type="entry name" value="ACP-like"/>
    <property type="match status" value="2"/>
</dbReference>
<comment type="catalytic activity">
    <reaction evidence="39">
        <text>a 2,3-saturated acyl-[ACP] + NADP(+) = a (2E)-enoyl-[ACP] + NADPH + H(+)</text>
        <dbReference type="Rhea" id="RHEA:22564"/>
        <dbReference type="Rhea" id="RHEA-COMP:9925"/>
        <dbReference type="Rhea" id="RHEA-COMP:9926"/>
        <dbReference type="ChEBI" id="CHEBI:15378"/>
        <dbReference type="ChEBI" id="CHEBI:57783"/>
        <dbReference type="ChEBI" id="CHEBI:58349"/>
        <dbReference type="ChEBI" id="CHEBI:78784"/>
        <dbReference type="ChEBI" id="CHEBI:78785"/>
        <dbReference type="EC" id="1.3.1.39"/>
    </reaction>
    <physiologicalReaction direction="right-to-left" evidence="39">
        <dbReference type="Rhea" id="RHEA:22566"/>
    </physiologicalReaction>
</comment>
<evidence type="ECO:0000256" key="48">
    <source>
        <dbReference type="ARBA" id="ARBA00049422"/>
    </source>
</evidence>
<evidence type="ECO:0000256" key="11">
    <source>
        <dbReference type="ARBA" id="ARBA00023315"/>
    </source>
</evidence>
<evidence type="ECO:0000256" key="23">
    <source>
        <dbReference type="ARBA" id="ARBA00047394"/>
    </source>
</evidence>
<evidence type="ECO:0000256" key="24">
    <source>
        <dbReference type="ARBA" id="ARBA00047400"/>
    </source>
</evidence>
<comment type="catalytic activity">
    <reaction evidence="27">
        <text>(2E)-butenoyl-[ACP] + NADPH + H(+) = butanoyl-[ACP] + NADP(+)</text>
        <dbReference type="Rhea" id="RHEA:41812"/>
        <dbReference type="Rhea" id="RHEA-COMP:9627"/>
        <dbReference type="Rhea" id="RHEA-COMP:9628"/>
        <dbReference type="ChEBI" id="CHEBI:15378"/>
        <dbReference type="ChEBI" id="CHEBI:57783"/>
        <dbReference type="ChEBI" id="CHEBI:58349"/>
        <dbReference type="ChEBI" id="CHEBI:78453"/>
        <dbReference type="ChEBI" id="CHEBI:78454"/>
    </reaction>
    <physiologicalReaction direction="left-to-right" evidence="27">
        <dbReference type="Rhea" id="RHEA:41813"/>
    </physiologicalReaction>
</comment>
<evidence type="ECO:0000256" key="33">
    <source>
        <dbReference type="ARBA" id="ARBA00048051"/>
    </source>
</evidence>
<comment type="catalytic activity">
    <reaction evidence="46">
        <text>3-oxododecanoyl-[ACP] + NADPH + H(+) = (3R)-hydroxydodecanoyl-[ACP] + NADP(+)</text>
        <dbReference type="Rhea" id="RHEA:41872"/>
        <dbReference type="Rhea" id="RHEA-COMP:9641"/>
        <dbReference type="Rhea" id="RHEA-COMP:9642"/>
        <dbReference type="ChEBI" id="CHEBI:15378"/>
        <dbReference type="ChEBI" id="CHEBI:57783"/>
        <dbReference type="ChEBI" id="CHEBI:58349"/>
        <dbReference type="ChEBI" id="CHEBI:78469"/>
        <dbReference type="ChEBI" id="CHEBI:78470"/>
    </reaction>
    <physiologicalReaction direction="left-to-right" evidence="46">
        <dbReference type="Rhea" id="RHEA:41873"/>
    </physiologicalReaction>
</comment>
<dbReference type="InterPro" id="IPR036291">
    <property type="entry name" value="NAD(P)-bd_dom_sf"/>
</dbReference>
<evidence type="ECO:0000256" key="45">
    <source>
        <dbReference type="ARBA" id="ARBA00049171"/>
    </source>
</evidence>
<keyword evidence="10" id="KW-0511">Multifunctional enzyme</keyword>
<dbReference type="Pfam" id="PF22953">
    <property type="entry name" value="SpnB_Rossmann"/>
    <property type="match status" value="1"/>
</dbReference>
<feature type="region of interest" description="C-terminal hotdog fold" evidence="52">
    <location>
        <begin position="3177"/>
        <end position="3336"/>
    </location>
</feature>
<comment type="catalytic activity">
    <reaction evidence="30">
        <text>(2E)-hexenoyl-[ACP] + NADPH + H(+) = hexanoyl-[ACP] + NADP(+)</text>
        <dbReference type="Rhea" id="RHEA:41832"/>
        <dbReference type="Rhea" id="RHEA-COMP:9631"/>
        <dbReference type="Rhea" id="RHEA-COMP:9632"/>
        <dbReference type="ChEBI" id="CHEBI:15378"/>
        <dbReference type="ChEBI" id="CHEBI:57783"/>
        <dbReference type="ChEBI" id="CHEBI:58349"/>
        <dbReference type="ChEBI" id="CHEBI:78458"/>
        <dbReference type="ChEBI" id="CHEBI:78459"/>
    </reaction>
    <physiologicalReaction direction="left-to-right" evidence="30">
        <dbReference type="Rhea" id="RHEA:41833"/>
    </physiologicalReaction>
</comment>
<dbReference type="SUPFAM" id="SSF52151">
    <property type="entry name" value="FabD/lysophospholipase-like"/>
    <property type="match status" value="2"/>
</dbReference>
<dbReference type="InterPro" id="IPR020841">
    <property type="entry name" value="PKS_Beta-ketoAc_synthase_dom"/>
</dbReference>
<evidence type="ECO:0000259" key="55">
    <source>
        <dbReference type="PROSITE" id="PS52004"/>
    </source>
</evidence>
<dbReference type="Gene3D" id="3.40.50.1820">
    <property type="entry name" value="alpha/beta hydrolase"/>
    <property type="match status" value="1"/>
</dbReference>
<dbReference type="InterPro" id="IPR049552">
    <property type="entry name" value="PKS_DH_N"/>
</dbReference>
<comment type="catalytic activity">
    <reaction evidence="16">
        <text>a (3R)-hydroxyacyl-[ACP] = a (2E)-enoyl-[ACP] + H2O</text>
        <dbReference type="Rhea" id="RHEA:13097"/>
        <dbReference type="Rhea" id="RHEA-COMP:9925"/>
        <dbReference type="Rhea" id="RHEA-COMP:9945"/>
        <dbReference type="ChEBI" id="CHEBI:15377"/>
        <dbReference type="ChEBI" id="CHEBI:78784"/>
        <dbReference type="ChEBI" id="CHEBI:78827"/>
        <dbReference type="EC" id="4.2.1.59"/>
    </reaction>
    <physiologicalReaction direction="left-to-right" evidence="16">
        <dbReference type="Rhea" id="RHEA:13098"/>
    </physiologicalReaction>
</comment>
<dbReference type="InterPro" id="IPR020802">
    <property type="entry name" value="TesA-like"/>
</dbReference>
<comment type="catalytic activity">
    <reaction evidence="38">
        <text>3-oxohexanoyl-[ACP] + NADPH + H(+) = (3R)-hydroxyhexanoyl-[ACP] + NADP(+)</text>
        <dbReference type="Rhea" id="RHEA:41824"/>
        <dbReference type="Rhea" id="RHEA-COMP:9629"/>
        <dbReference type="Rhea" id="RHEA-COMP:9630"/>
        <dbReference type="ChEBI" id="CHEBI:15378"/>
        <dbReference type="ChEBI" id="CHEBI:57783"/>
        <dbReference type="ChEBI" id="CHEBI:58349"/>
        <dbReference type="ChEBI" id="CHEBI:78456"/>
        <dbReference type="ChEBI" id="CHEBI:78457"/>
    </reaction>
    <physiologicalReaction direction="left-to-right" evidence="38">
        <dbReference type="Rhea" id="RHEA:41825"/>
    </physiologicalReaction>
</comment>
<sequence length="3800" mass="397231">MDDVHKLRHYLTRVTAELKETRTRLRVAEAAAAEPVAIVGMSCRYPGEVASPEALWELVAAGGDAISGFPADRGWDLAGLVDPDGERPGTSYTGEGGFLHDAGEFDADFFGIAPREALAMDPQQRLLLETSWELFERSGIDPASLRSSRTGVFIGASFHDYGSRLPAIPEEVAGHAMTGVAGSVVSGRIAYTFGLTGPALTVDTACSSSLVALHLGVRALRNGECGMAVVGGVAVMSTPDLFTEFSRQRGLAGDGRCKAFAAAADGMGAAEGVGLLLVERLSDARRNGHQVLGVIRGTAVNQDGASNGLTAPNGPAQRRVIRDALADAGVAASEVDAIEGHGTGTALGDHIEAQALLATYGQDRPAGRPALLGSVKSNIGHTQAAAGVAGVIKMVMAMRHDMVPRTLHVDEPTPHVDWASGAVRLVMENAQWPEAERARRAAVSSFGVSGTNAHVILEAAPPTETVSEESAPTEGVLPWVISGRTEAALRAQAAQLRTYAATADRHLADIGWTLARHRAALEHRAVVIATDRDTFLTGLDAIATSEPTTHVISGTAPEEPPSGPVFVFPGQGSQWVGMAAELLATSPVFAESIGQCAQALAPHIDWDLLDVLRETSDETALERVDVVQPALWAVMVSLAQVWRSLGIEPAAVIGHSQGEIAAACVAGVLSLEDGAQLVALRSRLIAEELAGHGGMVSLATSADQTHELLTGHDEVWIAAVNGPSTTVIAGTPAGLAEVTAAAETAGLRPRTIPVDYASHTPHVERIREQLRQLAAPITPRAGDIPLYSTVTAAPIDGEALDAEYWYRNLREHVRFHHTLQSDGHALFLETSPHPVLTTAIEETGAHATGTLRRDHGGNRRLLTSLATLWTHGLTPDWSALLTPHTHTPTPTPIDLPTYPFQRRHYWLSAADRVGDLAGAGLSVVGHPLVAAGVSMAEGGGFVCTGRISTRTHPWLADHTVLDRVLVPGAALLELVLGAGQHMGAERLDELVLHTPLTVPSDDTALDIQVGIDAADELGTYAVRLHSRPHRPERDDDPADWVCHATGTLTASAAPGAELMDAVPEAQWPPTGAVPVDIDAFYERLADHGYGYGPVFRGVRAVWRRGEEMFAEVRLPESAAGDAGRFGVHPALVDAALQTRLVALLDGDSERMMPLSFSGARLHATGATVARVRTSPTSPTSPTGPAGPGGISLRMTDLAGLPILTVDEVVSRPLAADALTAAAGAVPDGLFEVVWTPLDLHPSEATEDTAVLGAALPGVDAPVHPDVAALLAAVRSGAPLPPLVVLPAPPAPGGVTDMPAASRERLAAVLGTVREWLNHPELDAVRLALVTRGAVAAFPGERADLVSAGVRGLWRSVCSEHPGRFAQVDLDGAPESAAALRAALATGEPELVVRAGAVSVPRLGRVAPSDAGVLAVPEGARAWSLDLDTGGTVEGLRLVPAPAVEGSLAPGQVRIAVRATGVNFRDVLASLGVVPGGEGLFAAEGAGVVLEVGPGVDGLAVGDRVMGLVSGAYAGPVAVADARMVVRMPGGWTYPQAASVPAAFLTAYYALVELARVRAGESLLVHAAAGGVGMAAVRLARHLGVEVYATASEPKWPVVHGMGIPAGRVASSRTLEFADRFLTATDGRGVDVVLNCLAGEFVDASLALLPRGGRFIEMGKTDVRDADEAAAGWPGVDYRAFDLGEAGAERLGAMLAHLAELFEAGVLSPLPVTAWDTRRAREAFRHIGQARHTGKVVLTPPRETIDGTVLITGGTGVIGSAVARRLVIGHGVTDLVLAGRRGPDAPGAPELISELAESGATARVVACDVSDRAALATLLDGLPRLRGVVHAAGALDDGVVSALTPERLDTVLRPKADAAWYLHELTRDRDLALFVLFSSAAGVLGSAGQGNYAAANAFLDALARHRRDQGLPAHALAWGLWGERGGMTGGLGATDLDRMRRLGVRPLKAEQGLALFDAAIRAPRALSVPVRLDMAALRRHGEPAPLLRGLVRTRVRRAAANTATGGGGLRDRLATLPPADRERTLSDLVRTQAAVVLGHADGDPVAGDRSFRDLGFDSLTAVELRNRLGTATGLRLPVTTVFDHPTVAALVAELLRLLVPDGEATAARPAVPDGVATAAHDDDPIAIVGMSCRFPGGVRSPEELWRLLAEGRDAIGPFPDDRGWHAELGRPGGSGDYTPAGGFLYDAADFDAEFFGISPREALATDPQQRLLLETTWEAFEHAGIDPTALRTTPTGIFAGLIYHDYATRFPEQLADGFEGYLGNGSAGSVATGRVAYALGLEGPAITVDTACSSSLVALHLAARAVRQGECALAVAGGVTVMSTPRPIVEFSRVGGLAPDGRSKAFAAEADGMGFAEGVGMLVVERLSDARRHGHRVLALLRGSALNQDGASNGLTAPSGPAQQRVIRQALTNAGLTAADVDVVEAHGTGTPLGDPIEAQALLATYGRDRPADRPVVLGSVKSNIGHTQAAAGVAGVIKMVLALRHGVVPRTLHTEHPTEQVDWTAGALRLAAESGRWPTAGGPRRGAVSSFGISGTNAHVILEEAPDNGTPDEPTPVAVTVPWTLSAKTADSLRDQARRLLERLAADPDLAPVDVARSLLSRAVFGHRAVVIGRTREDFLDRLAALGRGEPATGVVRGVSADRSGPVFVFPGQGSQWAGMAAELLDASPVFAQSFAACSDALAPYVEWSPLDVVRGRPGAPSLDRVDVVQPVLWAVMVSLARVWRSHGVEPAAVVGHSQGELAAACVAGVLSPEDAARLVALRSRLIGGELAGRGGMVSLPRPVDEAESLVAPWGERICVATVNGPASTVVAGDAAALDELMAACERDGVRARRVPVDYASHTPQVERLRTRLLELAAPIAPRPGGLPMYSTVTGALLDGASADAEYWYRNLRETVRFEQATRALADAGHTVFIEVSPHPVLIPGIEQTVERTPRNTSAARDAVAVGTLRRDEGGRERLLTALAELFVAGGAVEWSTAVEGGRPVDLPTYAFRARRYWLDAPEHTGDAGGAGLTAVDHPLLAGAVAPAGGDTVLFTARLSQTTHRWLADHAVLGGVVLPGSVFLDWALYAGRAVGCPYLPELTLQEPLFLSATDAAQLQIQVGGPDAEGRRELTVHSRPESAAGDTATGWTCHVRALVAPDPVGPDGGPAGVPVSGEHGSGAAAFAELAAAWPPPGARAVDLTGHYDRLAADGFDYGPAFRGLRSAWRRDGHVFAEVALDERPEGTGSGPVDGFALHPALLDAALHAVGLGGFFDPAESAGGRIRMPFSWSGVRLHSTPGATPGATPSATSPATVRVRLFAVGPDAIGVHLAGVDGQPLAHIEELTLRPVSVDRLQTAAEERVARPVRRERPRPRPQDTAAAQRVLDAAPMERERLLADLVREQLRAVLHHEAGADLGPDTEFLALGMDSVRGIDLRDRLATLLGLRLSATATFEHSTVDRLAGHLATLLDSRAATRPSAPAAEDTAPLERAAPERSTPETAPGPSPDTAPDTAPDASAPPSAVELELAKATAAPASDPYDSLTTLYHQAYASGRAQSVGMALIQAAGRLRPSFTAEDAAGHVLPPVKMAGGDGTRATLVCLPAITATAGPIQYGMMAQMFEGRRDVLSLVNPGYLEGELVADSFDALIELHLHQLRAAIGTERYVLVGHSMGGLLAYALAERAERAGLPPGAVVLLDTFEAAHQFSEKTHIALNEGLDSREQLLGDFALTGAKLSASGRYNALLMEECVLRPVESPTFFLSAAEPMPHQDEGFEGDAWRASWPFPHTAKATPGDHFTIMEHHLPRTAEAIEDWLAERGL</sequence>
<evidence type="ECO:0000256" key="41">
    <source>
        <dbReference type="ARBA" id="ARBA00048704"/>
    </source>
</evidence>
<dbReference type="Pfam" id="PF13602">
    <property type="entry name" value="ADH_zinc_N_2"/>
    <property type="match status" value="1"/>
</dbReference>
<dbReference type="InterPro" id="IPR050091">
    <property type="entry name" value="PKS_NRPS_Biosynth_Enz"/>
</dbReference>
<evidence type="ECO:0000256" key="18">
    <source>
        <dbReference type="ARBA" id="ARBA00023399"/>
    </source>
</evidence>
<dbReference type="Gene3D" id="3.40.50.11460">
    <property type="match status" value="1"/>
</dbReference>
<dbReference type="InterPro" id="IPR014030">
    <property type="entry name" value="Ketoacyl_synth_N"/>
</dbReference>
<comment type="catalytic activity">
    <reaction evidence="51">
        <text>octanoyl-[ACP] + malonyl-[ACP] + H(+) = 3-oxodecanoyl-[ACP] + holo-[ACP] + CO2</text>
        <dbReference type="Rhea" id="RHEA:41852"/>
        <dbReference type="Rhea" id="RHEA-COMP:9623"/>
        <dbReference type="Rhea" id="RHEA-COMP:9636"/>
        <dbReference type="Rhea" id="RHEA-COMP:9637"/>
        <dbReference type="Rhea" id="RHEA-COMP:9685"/>
        <dbReference type="ChEBI" id="CHEBI:15378"/>
        <dbReference type="ChEBI" id="CHEBI:16526"/>
        <dbReference type="ChEBI" id="CHEBI:64479"/>
        <dbReference type="ChEBI" id="CHEBI:78449"/>
        <dbReference type="ChEBI" id="CHEBI:78463"/>
        <dbReference type="ChEBI" id="CHEBI:78464"/>
    </reaction>
    <physiologicalReaction direction="left-to-right" evidence="51">
        <dbReference type="Rhea" id="RHEA:41853"/>
    </physiologicalReaction>
</comment>
<dbReference type="Gene3D" id="3.10.129.110">
    <property type="entry name" value="Polyketide synthase dehydratase"/>
    <property type="match status" value="2"/>
</dbReference>
<dbReference type="InterPro" id="IPR001031">
    <property type="entry name" value="Thioesterase"/>
</dbReference>
<feature type="compositionally biased region" description="Low complexity" evidence="53">
    <location>
        <begin position="3489"/>
        <end position="3503"/>
    </location>
</feature>
<dbReference type="Pfam" id="PF00698">
    <property type="entry name" value="Acyl_transf_1"/>
    <property type="match status" value="2"/>
</dbReference>
<dbReference type="Pfam" id="PF00975">
    <property type="entry name" value="Thioesterase"/>
    <property type="match status" value="1"/>
</dbReference>
<dbReference type="InterPro" id="IPR013968">
    <property type="entry name" value="PKS_KR"/>
</dbReference>
<dbReference type="InterPro" id="IPR018201">
    <property type="entry name" value="Ketoacyl_synth_AS"/>
</dbReference>
<evidence type="ECO:0000256" key="12">
    <source>
        <dbReference type="ARBA" id="ARBA00023332"/>
    </source>
</evidence>
<feature type="compositionally biased region" description="Low complexity" evidence="53">
    <location>
        <begin position="3454"/>
        <end position="3463"/>
    </location>
</feature>
<dbReference type="CDD" id="cd05195">
    <property type="entry name" value="enoyl_red"/>
    <property type="match status" value="1"/>
</dbReference>
<dbReference type="InterPro" id="IPR042104">
    <property type="entry name" value="PKS_dehydratase_sf"/>
</dbReference>
<keyword evidence="6" id="KW-0702">S-nitrosylation</keyword>
<dbReference type="PROSITE" id="PS00012">
    <property type="entry name" value="PHOSPHOPANTETHEINE"/>
    <property type="match status" value="2"/>
</dbReference>
<evidence type="ECO:0000313" key="57">
    <source>
        <dbReference type="EMBL" id="AQA14646.1"/>
    </source>
</evidence>
<comment type="catalytic activity">
    <reaction evidence="34">
        <text>(2E)-dodecenoyl-[ACP] + NADPH + H(+) = dodecanoyl-[ACP] + NADP(+)</text>
        <dbReference type="Rhea" id="RHEA:41880"/>
        <dbReference type="Rhea" id="RHEA-COMP:9643"/>
        <dbReference type="Rhea" id="RHEA-COMP:9644"/>
        <dbReference type="ChEBI" id="CHEBI:15378"/>
        <dbReference type="ChEBI" id="CHEBI:57783"/>
        <dbReference type="ChEBI" id="CHEBI:58349"/>
        <dbReference type="ChEBI" id="CHEBI:65264"/>
        <dbReference type="ChEBI" id="CHEBI:78472"/>
    </reaction>
    <physiologicalReaction direction="left-to-right" evidence="34">
        <dbReference type="Rhea" id="RHEA:41881"/>
    </physiologicalReaction>
</comment>
<dbReference type="InterPro" id="IPR001227">
    <property type="entry name" value="Ac_transferase_dom_sf"/>
</dbReference>
<keyword evidence="4" id="KW-0597">Phosphoprotein</keyword>
<evidence type="ECO:0000256" key="49">
    <source>
        <dbReference type="ARBA" id="ARBA00049449"/>
    </source>
</evidence>
<evidence type="ECO:0000256" key="6">
    <source>
        <dbReference type="ARBA" id="ARBA00022799"/>
    </source>
</evidence>
<comment type="catalytic activity">
    <reaction evidence="17">
        <text>(3R)-hydroxytetradecanoyl-[ACP] = (2E)-tetradecenoyl-[ACP] + H2O</text>
        <dbReference type="Rhea" id="RHEA:41892"/>
        <dbReference type="Rhea" id="RHEA-COMP:9646"/>
        <dbReference type="Rhea" id="RHEA-COMP:9647"/>
        <dbReference type="ChEBI" id="CHEBI:15377"/>
        <dbReference type="ChEBI" id="CHEBI:78474"/>
        <dbReference type="ChEBI" id="CHEBI:78475"/>
    </reaction>
    <physiologicalReaction direction="left-to-right" evidence="17">
        <dbReference type="Rhea" id="RHEA:41893"/>
    </physiologicalReaction>
</comment>
<evidence type="ECO:0000256" key="51">
    <source>
        <dbReference type="ARBA" id="ARBA00049533"/>
    </source>
</evidence>
<dbReference type="InterPro" id="IPR016036">
    <property type="entry name" value="Malonyl_transacylase_ACP-bd"/>
</dbReference>
<dbReference type="InterPro" id="IPR013154">
    <property type="entry name" value="ADH-like_N"/>
</dbReference>
<comment type="catalytic activity">
    <reaction evidence="44">
        <text>decanoyl-[ACP] + malonyl-[ACP] + H(+) = 3-oxododecanoyl-[ACP] + holo-[ACP] + CO2</text>
        <dbReference type="Rhea" id="RHEA:41868"/>
        <dbReference type="Rhea" id="RHEA-COMP:9623"/>
        <dbReference type="Rhea" id="RHEA-COMP:9640"/>
        <dbReference type="Rhea" id="RHEA-COMP:9641"/>
        <dbReference type="Rhea" id="RHEA-COMP:9685"/>
        <dbReference type="ChEBI" id="CHEBI:15378"/>
        <dbReference type="ChEBI" id="CHEBI:16526"/>
        <dbReference type="ChEBI" id="CHEBI:64479"/>
        <dbReference type="ChEBI" id="CHEBI:78449"/>
        <dbReference type="ChEBI" id="CHEBI:78468"/>
        <dbReference type="ChEBI" id="CHEBI:78469"/>
    </reaction>
    <physiologicalReaction direction="left-to-right" evidence="44">
        <dbReference type="Rhea" id="RHEA:41869"/>
    </physiologicalReaction>
</comment>
<evidence type="ECO:0000256" key="35">
    <source>
        <dbReference type="ARBA" id="ARBA00048289"/>
    </source>
</evidence>
<dbReference type="SUPFAM" id="SSF50129">
    <property type="entry name" value="GroES-like"/>
    <property type="match status" value="1"/>
</dbReference>
<dbReference type="Gene3D" id="3.40.50.720">
    <property type="entry name" value="NAD(P)-binding Rossmann-like Domain"/>
    <property type="match status" value="1"/>
</dbReference>
<dbReference type="InterPro" id="IPR016035">
    <property type="entry name" value="Acyl_Trfase/lysoPLipase"/>
</dbReference>
<comment type="catalytic activity">
    <reaction evidence="23">
        <text>hexanoyl-[ACP] + malonyl-[ACP] + H(+) = 3-oxooctanoyl-[ACP] + holo-[ACP] + CO2</text>
        <dbReference type="Rhea" id="RHEA:41836"/>
        <dbReference type="Rhea" id="RHEA-COMP:9623"/>
        <dbReference type="Rhea" id="RHEA-COMP:9632"/>
        <dbReference type="Rhea" id="RHEA-COMP:9633"/>
        <dbReference type="Rhea" id="RHEA-COMP:9685"/>
        <dbReference type="ChEBI" id="CHEBI:15378"/>
        <dbReference type="ChEBI" id="CHEBI:16526"/>
        <dbReference type="ChEBI" id="CHEBI:64479"/>
        <dbReference type="ChEBI" id="CHEBI:78449"/>
        <dbReference type="ChEBI" id="CHEBI:78459"/>
        <dbReference type="ChEBI" id="CHEBI:78460"/>
    </reaction>
    <physiologicalReaction direction="left-to-right" evidence="23">
        <dbReference type="Rhea" id="RHEA:41837"/>
    </physiologicalReaction>
</comment>
<organism evidence="57 58">
    <name type="scientific">Streptomyces autolyticus</name>
    <dbReference type="NCBI Taxonomy" id="75293"/>
    <lineage>
        <taxon>Bacteria</taxon>
        <taxon>Bacillati</taxon>
        <taxon>Actinomycetota</taxon>
        <taxon>Actinomycetes</taxon>
        <taxon>Kitasatosporales</taxon>
        <taxon>Streptomycetaceae</taxon>
        <taxon>Streptomyces</taxon>
    </lineage>
</organism>
<comment type="catalytic activity">
    <reaction evidence="35">
        <text>tetradecanoyl-[ACP] + H2O = tetradecanoate + holo-[ACP] + H(+)</text>
        <dbReference type="Rhea" id="RHEA:30123"/>
        <dbReference type="Rhea" id="RHEA-COMP:9648"/>
        <dbReference type="Rhea" id="RHEA-COMP:9685"/>
        <dbReference type="ChEBI" id="CHEBI:15377"/>
        <dbReference type="ChEBI" id="CHEBI:15378"/>
        <dbReference type="ChEBI" id="CHEBI:30807"/>
        <dbReference type="ChEBI" id="CHEBI:64479"/>
        <dbReference type="ChEBI" id="CHEBI:78477"/>
        <dbReference type="EC" id="3.1.2.14"/>
    </reaction>
    <physiologicalReaction direction="left-to-right" evidence="35">
        <dbReference type="Rhea" id="RHEA:30124"/>
    </physiologicalReaction>
</comment>
<evidence type="ECO:0000256" key="46">
    <source>
        <dbReference type="ARBA" id="ARBA00049263"/>
    </source>
</evidence>
<comment type="pathway">
    <text evidence="2">Lipid metabolism.</text>
</comment>
<evidence type="ECO:0000256" key="14">
    <source>
        <dbReference type="ARBA" id="ARBA00023373"/>
    </source>
</evidence>
<comment type="catalytic activity">
    <reaction evidence="32">
        <text>acetyl-[ACP] + malonyl-[ACP] + H(+) = 3-oxobutanoyl-[ACP] + holo-[ACP] + CO2</text>
        <dbReference type="Rhea" id="RHEA:41800"/>
        <dbReference type="Rhea" id="RHEA-COMP:9621"/>
        <dbReference type="Rhea" id="RHEA-COMP:9623"/>
        <dbReference type="Rhea" id="RHEA-COMP:9625"/>
        <dbReference type="Rhea" id="RHEA-COMP:9685"/>
        <dbReference type="ChEBI" id="CHEBI:15378"/>
        <dbReference type="ChEBI" id="CHEBI:16526"/>
        <dbReference type="ChEBI" id="CHEBI:64479"/>
        <dbReference type="ChEBI" id="CHEBI:78446"/>
        <dbReference type="ChEBI" id="CHEBI:78449"/>
        <dbReference type="ChEBI" id="CHEBI:78450"/>
    </reaction>
    <physiologicalReaction direction="left-to-right" evidence="32">
        <dbReference type="Rhea" id="RHEA:41801"/>
    </physiologicalReaction>
</comment>
<dbReference type="PROSITE" id="PS50075">
    <property type="entry name" value="CARRIER"/>
    <property type="match status" value="2"/>
</dbReference>
<dbReference type="InterPro" id="IPR049900">
    <property type="entry name" value="PKS_mFAS_DH"/>
</dbReference>
<dbReference type="InterPro" id="IPR020807">
    <property type="entry name" value="PKS_DH"/>
</dbReference>
<comment type="catalytic activity">
    <reaction evidence="31">
        <text>3-oxobutanoyl-[ACP] + NADPH + H(+) = (3R)-hydroxybutanoyl-[ACP] + NADP(+)</text>
        <dbReference type="Rhea" id="RHEA:41804"/>
        <dbReference type="Rhea" id="RHEA-COMP:9625"/>
        <dbReference type="Rhea" id="RHEA-COMP:9626"/>
        <dbReference type="ChEBI" id="CHEBI:15378"/>
        <dbReference type="ChEBI" id="CHEBI:57783"/>
        <dbReference type="ChEBI" id="CHEBI:58349"/>
        <dbReference type="ChEBI" id="CHEBI:78450"/>
        <dbReference type="ChEBI" id="CHEBI:78451"/>
    </reaction>
    <physiologicalReaction direction="left-to-right" evidence="31">
        <dbReference type="Rhea" id="RHEA:41805"/>
    </physiologicalReaction>
</comment>
<comment type="catalytic activity">
    <reaction evidence="29">
        <text>(2E)-hexadecenoyl-[ACP] + NADPH + H(+) = hexadecanoyl-[ACP] + NADP(+)</text>
        <dbReference type="Rhea" id="RHEA:41912"/>
        <dbReference type="Rhea" id="RHEA-COMP:9651"/>
        <dbReference type="Rhea" id="RHEA-COMP:9652"/>
        <dbReference type="ChEBI" id="CHEBI:15378"/>
        <dbReference type="ChEBI" id="CHEBI:57783"/>
        <dbReference type="ChEBI" id="CHEBI:58349"/>
        <dbReference type="ChEBI" id="CHEBI:78481"/>
        <dbReference type="ChEBI" id="CHEBI:78483"/>
    </reaction>
    <physiologicalReaction direction="left-to-right" evidence="29">
        <dbReference type="Rhea" id="RHEA:41913"/>
    </physiologicalReaction>
</comment>
<name>A0ABM6HKK0_9ACTN</name>
<dbReference type="SUPFAM" id="SSF51735">
    <property type="entry name" value="NAD(P)-binding Rossmann-fold domains"/>
    <property type="match status" value="3"/>
</dbReference>
<evidence type="ECO:0000256" key="17">
    <source>
        <dbReference type="ARBA" id="ARBA00023398"/>
    </source>
</evidence>
<keyword evidence="7" id="KW-0663">Pyridoxal phosphate</keyword>
<dbReference type="Pfam" id="PF16197">
    <property type="entry name" value="KAsynt_C_assoc"/>
    <property type="match status" value="2"/>
</dbReference>
<evidence type="ECO:0000256" key="10">
    <source>
        <dbReference type="ARBA" id="ARBA00023268"/>
    </source>
</evidence>
<feature type="domain" description="Carrier" evidence="54">
    <location>
        <begin position="2022"/>
        <end position="2097"/>
    </location>
</feature>
<evidence type="ECO:0000256" key="4">
    <source>
        <dbReference type="ARBA" id="ARBA00022553"/>
    </source>
</evidence>
<dbReference type="Gene3D" id="3.40.47.10">
    <property type="match status" value="2"/>
</dbReference>
<evidence type="ECO:0000256" key="40">
    <source>
        <dbReference type="ARBA" id="ARBA00048691"/>
    </source>
</evidence>
<evidence type="ECO:0000256" key="37">
    <source>
        <dbReference type="ARBA" id="ARBA00048506"/>
    </source>
</evidence>
<evidence type="ECO:0000256" key="16">
    <source>
        <dbReference type="ARBA" id="ARBA00023394"/>
    </source>
</evidence>
<evidence type="ECO:0000256" key="2">
    <source>
        <dbReference type="ARBA" id="ARBA00005189"/>
    </source>
</evidence>
<comment type="catalytic activity">
    <reaction evidence="41">
        <text>hexadecanoyl-[ACP] + H2O = hexadecanoate + holo-[ACP] + H(+)</text>
        <dbReference type="Rhea" id="RHEA:41932"/>
        <dbReference type="Rhea" id="RHEA-COMP:9652"/>
        <dbReference type="Rhea" id="RHEA-COMP:9685"/>
        <dbReference type="ChEBI" id="CHEBI:7896"/>
        <dbReference type="ChEBI" id="CHEBI:15377"/>
        <dbReference type="ChEBI" id="CHEBI:15378"/>
        <dbReference type="ChEBI" id="CHEBI:64479"/>
        <dbReference type="ChEBI" id="CHEBI:78483"/>
        <dbReference type="EC" id="3.1.2.14"/>
    </reaction>
    <physiologicalReaction direction="left-to-right" evidence="41">
        <dbReference type="Rhea" id="RHEA:41933"/>
    </physiologicalReaction>
</comment>
<feature type="active site" description="Proton acceptor; for dehydratase activity" evidence="52">
    <location>
        <position position="3050"/>
    </location>
</feature>
<dbReference type="CDD" id="cd08956">
    <property type="entry name" value="KR_3_FAS_SDR_x"/>
    <property type="match status" value="1"/>
</dbReference>
<proteinExistence type="predicted"/>
<evidence type="ECO:0000256" key="20">
    <source>
        <dbReference type="ARBA" id="ARBA00023402"/>
    </source>
</evidence>
<dbReference type="SUPFAM" id="SSF53474">
    <property type="entry name" value="alpha/beta-Hydrolases"/>
    <property type="match status" value="1"/>
</dbReference>
<comment type="catalytic activity">
    <reaction evidence="42">
        <text>3-oxotetradecanoyl-[ACP] + NADPH + H(+) = (3R)-hydroxytetradecanoyl-[ACP] + NADP(+)</text>
        <dbReference type="Rhea" id="RHEA:41888"/>
        <dbReference type="Rhea" id="RHEA-COMP:9645"/>
        <dbReference type="Rhea" id="RHEA-COMP:9646"/>
        <dbReference type="ChEBI" id="CHEBI:15378"/>
        <dbReference type="ChEBI" id="CHEBI:57783"/>
        <dbReference type="ChEBI" id="CHEBI:58349"/>
        <dbReference type="ChEBI" id="CHEBI:78473"/>
        <dbReference type="ChEBI" id="CHEBI:78474"/>
    </reaction>
    <physiologicalReaction direction="left-to-right" evidence="42">
        <dbReference type="Rhea" id="RHEA:41889"/>
    </physiologicalReaction>
</comment>
<comment type="catalytic activity">
    <reaction evidence="19">
        <text>(3R)-hydroxyhexadecanoyl-[ACP] = (2E)-hexadecenoyl-[ACP] + H2O</text>
        <dbReference type="Rhea" id="RHEA:41908"/>
        <dbReference type="Rhea" id="RHEA-COMP:9650"/>
        <dbReference type="Rhea" id="RHEA-COMP:9651"/>
        <dbReference type="ChEBI" id="CHEBI:15377"/>
        <dbReference type="ChEBI" id="CHEBI:78480"/>
        <dbReference type="ChEBI" id="CHEBI:78481"/>
    </reaction>
    <physiologicalReaction direction="left-to-right" evidence="19">
        <dbReference type="Rhea" id="RHEA:41909"/>
    </physiologicalReaction>
</comment>
<comment type="catalytic activity">
    <reaction evidence="47">
        <text>3-oxohexadecanoyl-[ACP] + NADPH + H(+) = (3R)-hydroxyhexadecanoyl-[ACP] + NADP(+)</text>
        <dbReference type="Rhea" id="RHEA:41904"/>
        <dbReference type="Rhea" id="RHEA-COMP:9649"/>
        <dbReference type="Rhea" id="RHEA-COMP:9650"/>
        <dbReference type="ChEBI" id="CHEBI:15378"/>
        <dbReference type="ChEBI" id="CHEBI:57783"/>
        <dbReference type="ChEBI" id="CHEBI:58349"/>
        <dbReference type="ChEBI" id="CHEBI:78478"/>
        <dbReference type="ChEBI" id="CHEBI:78480"/>
    </reaction>
    <physiologicalReaction direction="left-to-right" evidence="47">
        <dbReference type="Rhea" id="RHEA:41905"/>
    </physiologicalReaction>
</comment>
<feature type="domain" description="Carrier" evidence="54">
    <location>
        <begin position="3371"/>
        <end position="3450"/>
    </location>
</feature>
<evidence type="ECO:0000256" key="26">
    <source>
        <dbReference type="ARBA" id="ARBA00047451"/>
    </source>
</evidence>
<gene>
    <name evidence="57" type="ORF">BV401_33780</name>
</gene>
<evidence type="ECO:0000256" key="27">
    <source>
        <dbReference type="ARBA" id="ARBA00047500"/>
    </source>
</evidence>
<dbReference type="InterPro" id="IPR006162">
    <property type="entry name" value="Ppantetheine_attach_site"/>
</dbReference>
<evidence type="ECO:0000256" key="7">
    <source>
        <dbReference type="ARBA" id="ARBA00022898"/>
    </source>
</evidence>
<dbReference type="SUPFAM" id="SSF47336">
    <property type="entry name" value="ACP-like"/>
    <property type="match status" value="2"/>
</dbReference>
<dbReference type="SMART" id="SM00826">
    <property type="entry name" value="PKS_DH"/>
    <property type="match status" value="2"/>
</dbReference>
<evidence type="ECO:0000256" key="31">
    <source>
        <dbReference type="ARBA" id="ARBA00047953"/>
    </source>
</evidence>
<comment type="catalytic activity">
    <reaction evidence="50">
        <text>(2E)-decenoyl-[ACP] + NADPH + H(+) = decanoyl-[ACP] + NADP(+)</text>
        <dbReference type="Rhea" id="RHEA:41864"/>
        <dbReference type="Rhea" id="RHEA-COMP:9639"/>
        <dbReference type="Rhea" id="RHEA-COMP:9640"/>
        <dbReference type="ChEBI" id="CHEBI:15378"/>
        <dbReference type="ChEBI" id="CHEBI:57783"/>
        <dbReference type="ChEBI" id="CHEBI:58349"/>
        <dbReference type="ChEBI" id="CHEBI:78467"/>
        <dbReference type="ChEBI" id="CHEBI:78468"/>
    </reaction>
    <physiologicalReaction direction="left-to-right" evidence="50">
        <dbReference type="Rhea" id="RHEA:41865"/>
    </physiologicalReaction>
</comment>
<dbReference type="Gene3D" id="3.40.366.10">
    <property type="entry name" value="Malonyl-Coenzyme A Acyl Carrier Protein, domain 2"/>
    <property type="match status" value="2"/>
</dbReference>
<comment type="catalytic activity">
    <reaction evidence="12">
        <text>(3R)-hydroxyoctanoyl-[ACP] = (2E)-octenoyl-[ACP] + H2O</text>
        <dbReference type="Rhea" id="RHEA:41844"/>
        <dbReference type="Rhea" id="RHEA-COMP:9634"/>
        <dbReference type="Rhea" id="RHEA-COMP:9635"/>
        <dbReference type="ChEBI" id="CHEBI:15377"/>
        <dbReference type="ChEBI" id="CHEBI:78461"/>
        <dbReference type="ChEBI" id="CHEBI:78462"/>
    </reaction>
    <physiologicalReaction direction="left-to-right" evidence="12">
        <dbReference type="Rhea" id="RHEA:41845"/>
    </physiologicalReaction>
</comment>
<feature type="active site" description="Proton donor; for dehydratase activity" evidence="52">
    <location>
        <position position="1133"/>
    </location>
</feature>
<dbReference type="Pfam" id="PF08240">
    <property type="entry name" value="ADH_N"/>
    <property type="match status" value="1"/>
</dbReference>
<evidence type="ECO:0000256" key="39">
    <source>
        <dbReference type="ARBA" id="ARBA00048650"/>
    </source>
</evidence>
<comment type="catalytic activity">
    <reaction evidence="49">
        <text>butanoyl-[ACP] + malonyl-[ACP] + H(+) = 3-oxohexanoyl-[ACP] + holo-[ACP] + CO2</text>
        <dbReference type="Rhea" id="RHEA:41820"/>
        <dbReference type="Rhea" id="RHEA-COMP:9623"/>
        <dbReference type="Rhea" id="RHEA-COMP:9628"/>
        <dbReference type="Rhea" id="RHEA-COMP:9629"/>
        <dbReference type="Rhea" id="RHEA-COMP:9685"/>
        <dbReference type="ChEBI" id="CHEBI:15378"/>
        <dbReference type="ChEBI" id="CHEBI:16526"/>
        <dbReference type="ChEBI" id="CHEBI:64479"/>
        <dbReference type="ChEBI" id="CHEBI:78449"/>
        <dbReference type="ChEBI" id="CHEBI:78454"/>
        <dbReference type="ChEBI" id="CHEBI:78456"/>
    </reaction>
    <physiologicalReaction direction="left-to-right" evidence="49">
        <dbReference type="Rhea" id="RHEA:41821"/>
    </physiologicalReaction>
</comment>
<dbReference type="InterPro" id="IPR014043">
    <property type="entry name" value="Acyl_transferase_dom"/>
</dbReference>
<evidence type="ECO:0000256" key="36">
    <source>
        <dbReference type="ARBA" id="ARBA00048420"/>
    </source>
</evidence>
<comment type="catalytic activity">
    <reaction evidence="28">
        <text>dodecanoyl-[ACP] + malonyl-[ACP] + H(+) = 3-oxotetradecanoyl-[ACP] + holo-[ACP] + CO2</text>
        <dbReference type="Rhea" id="RHEA:41884"/>
        <dbReference type="Rhea" id="RHEA-COMP:9623"/>
        <dbReference type="Rhea" id="RHEA-COMP:9644"/>
        <dbReference type="Rhea" id="RHEA-COMP:9645"/>
        <dbReference type="Rhea" id="RHEA-COMP:9685"/>
        <dbReference type="ChEBI" id="CHEBI:15378"/>
        <dbReference type="ChEBI" id="CHEBI:16526"/>
        <dbReference type="ChEBI" id="CHEBI:64479"/>
        <dbReference type="ChEBI" id="CHEBI:65264"/>
        <dbReference type="ChEBI" id="CHEBI:78449"/>
        <dbReference type="ChEBI" id="CHEBI:78473"/>
    </reaction>
    <physiologicalReaction direction="left-to-right" evidence="28">
        <dbReference type="Rhea" id="RHEA:41885"/>
    </physiologicalReaction>
</comment>
<dbReference type="InterPro" id="IPR020843">
    <property type="entry name" value="ER"/>
</dbReference>
<evidence type="ECO:0000256" key="22">
    <source>
        <dbReference type="ARBA" id="ARBA00047300"/>
    </source>
</evidence>
<comment type="catalytic activity">
    <reaction evidence="48">
        <text>3-oxooctanoyl-[ACP] + NADPH + H(+) = (3R)-hydroxyoctanoyl-[ACP] + NADP(+)</text>
        <dbReference type="Rhea" id="RHEA:41840"/>
        <dbReference type="Rhea" id="RHEA-COMP:9633"/>
        <dbReference type="Rhea" id="RHEA-COMP:9634"/>
        <dbReference type="ChEBI" id="CHEBI:15378"/>
        <dbReference type="ChEBI" id="CHEBI:57783"/>
        <dbReference type="ChEBI" id="CHEBI:58349"/>
        <dbReference type="ChEBI" id="CHEBI:78460"/>
        <dbReference type="ChEBI" id="CHEBI:78461"/>
    </reaction>
    <physiologicalReaction direction="left-to-right" evidence="48">
        <dbReference type="Rhea" id="RHEA:41841"/>
    </physiologicalReaction>
</comment>
<dbReference type="Pfam" id="PF00550">
    <property type="entry name" value="PP-binding"/>
    <property type="match status" value="2"/>
</dbReference>
<keyword evidence="9" id="KW-0456">Lyase</keyword>
<accession>A0ABM6HKK0</accession>
<dbReference type="PANTHER" id="PTHR43775">
    <property type="entry name" value="FATTY ACID SYNTHASE"/>
    <property type="match status" value="1"/>
</dbReference>
<keyword evidence="8" id="KW-0045">Antibiotic biosynthesis</keyword>
<evidence type="ECO:0000256" key="34">
    <source>
        <dbReference type="ARBA" id="ARBA00048281"/>
    </source>
</evidence>
<dbReference type="SMART" id="SM00829">
    <property type="entry name" value="PKS_ER"/>
    <property type="match status" value="1"/>
</dbReference>
<dbReference type="SMART" id="SM00825">
    <property type="entry name" value="PKS_KS"/>
    <property type="match status" value="2"/>
</dbReference>
<evidence type="ECO:0000259" key="54">
    <source>
        <dbReference type="PROSITE" id="PS50075"/>
    </source>
</evidence>
<dbReference type="PROSITE" id="PS52004">
    <property type="entry name" value="KS3_2"/>
    <property type="match status" value="2"/>
</dbReference>
<dbReference type="PANTHER" id="PTHR43775:SF51">
    <property type="entry name" value="INACTIVE PHENOLPHTHIOCEROL SYNTHESIS POLYKETIDE SYNTHASE TYPE I PKS1-RELATED"/>
    <property type="match status" value="1"/>
</dbReference>
<keyword evidence="5" id="KW-0808">Transferase</keyword>
<evidence type="ECO:0000256" key="13">
    <source>
        <dbReference type="ARBA" id="ARBA00023351"/>
    </source>
</evidence>
<evidence type="ECO:0000256" key="19">
    <source>
        <dbReference type="ARBA" id="ARBA00023401"/>
    </source>
</evidence>
<feature type="active site" description="Proton acceptor; for dehydratase activity" evidence="52">
    <location>
        <position position="958"/>
    </location>
</feature>
<feature type="domain" description="Ketosynthase family 3 (KS3)" evidence="55">
    <location>
        <begin position="2121"/>
        <end position="2544"/>
    </location>
</feature>
<comment type="catalytic activity">
    <reaction evidence="33">
        <text>hexadecanoyl-[ACP] + malonyl-[ACP] + H(+) = 3-oxooctadecanoyl-[ACP] + holo-[ACP] + CO2</text>
        <dbReference type="Rhea" id="RHEA:41916"/>
        <dbReference type="Rhea" id="RHEA-COMP:9623"/>
        <dbReference type="Rhea" id="RHEA-COMP:9652"/>
        <dbReference type="Rhea" id="RHEA-COMP:9653"/>
        <dbReference type="Rhea" id="RHEA-COMP:9685"/>
        <dbReference type="ChEBI" id="CHEBI:15378"/>
        <dbReference type="ChEBI" id="CHEBI:16526"/>
        <dbReference type="ChEBI" id="CHEBI:64479"/>
        <dbReference type="ChEBI" id="CHEBI:78449"/>
        <dbReference type="ChEBI" id="CHEBI:78483"/>
        <dbReference type="ChEBI" id="CHEBI:78487"/>
    </reaction>
    <physiologicalReaction direction="left-to-right" evidence="33">
        <dbReference type="Rhea" id="RHEA:41917"/>
    </physiologicalReaction>
</comment>
<dbReference type="Pfam" id="PF02801">
    <property type="entry name" value="Ketoacyl-synt_C"/>
    <property type="match status" value="2"/>
</dbReference>
<dbReference type="InterPro" id="IPR036736">
    <property type="entry name" value="ACP-like_sf"/>
</dbReference>
<dbReference type="InterPro" id="IPR032821">
    <property type="entry name" value="PKS_assoc"/>
</dbReference>
<comment type="function">
    <text evidence="21">Fatty acid synthetase is a multifunctional enzyme that catalyzes the de novo biosynthesis of long-chain saturated fatty acids starting from acetyl-CoA and malonyl-CoA in the presence of NADPH. This multifunctional protein contains 7 catalytic activities and a site for the binding of the prosthetic group 4'-phosphopantetheine of the acyl carrier protein ([ACP]) domain.</text>
</comment>
<evidence type="ECO:0000256" key="3">
    <source>
        <dbReference type="ARBA" id="ARBA00022450"/>
    </source>
</evidence>
<feature type="region of interest" description="C-terminal hotdog fold" evidence="52">
    <location>
        <begin position="1072"/>
        <end position="1219"/>
    </location>
</feature>
<evidence type="ECO:0000256" key="43">
    <source>
        <dbReference type="ARBA" id="ARBA00049019"/>
    </source>
</evidence>
<dbReference type="SMART" id="SM00827">
    <property type="entry name" value="PKS_AT"/>
    <property type="match status" value="2"/>
</dbReference>
<dbReference type="Gene3D" id="3.90.180.10">
    <property type="entry name" value="Medium-chain alcohol dehydrogenases, catalytic domain"/>
    <property type="match status" value="1"/>
</dbReference>
<evidence type="ECO:0000313" key="58">
    <source>
        <dbReference type="Proteomes" id="UP000187851"/>
    </source>
</evidence>
<dbReference type="InterPro" id="IPR016039">
    <property type="entry name" value="Thiolase-like"/>
</dbReference>
<feature type="active site" description="Proton donor; for dehydratase activity" evidence="52">
    <location>
        <position position="3242"/>
    </location>
</feature>
<dbReference type="SMART" id="SM00824">
    <property type="entry name" value="PKS_TE"/>
    <property type="match status" value="1"/>
</dbReference>
<keyword evidence="3" id="KW-0596">Phosphopantetheine</keyword>
<evidence type="ECO:0000256" key="1">
    <source>
        <dbReference type="ARBA" id="ARBA00004792"/>
    </source>
</evidence>
<evidence type="ECO:0000256" key="47">
    <source>
        <dbReference type="ARBA" id="ARBA00049414"/>
    </source>
</evidence>
<reference evidence="57 58" key="1">
    <citation type="journal article" date="2017" name="J. Biotechnol.">
        <title>The complete genome sequence of Streptomyces autolyticus CGMCC 0516, the producer of geldanamycin, autolytimycin, reblastatin and elaiophylin.</title>
        <authorList>
            <person name="Yin M."/>
            <person name="Jiang M."/>
            <person name="Ren Z."/>
            <person name="Dong Y."/>
            <person name="Lu T."/>
        </authorList>
    </citation>
    <scope>NUCLEOTIDE SEQUENCE [LARGE SCALE GENOMIC DNA]</scope>
    <source>
        <strain evidence="57 58">CGMCC0516</strain>
    </source>
</reference>
<feature type="region of interest" description="N-terminal hotdog fold" evidence="52">
    <location>
        <begin position="3018"/>
        <end position="3145"/>
    </location>
</feature>
<comment type="catalytic activity">
    <reaction evidence="26">
        <text>tetradecanoyl-[ACP] + malonyl-[ACP] + H(+) = 3-oxohexadecanoyl-[ACP] + holo-[ACP] + CO2</text>
        <dbReference type="Rhea" id="RHEA:41900"/>
        <dbReference type="Rhea" id="RHEA-COMP:9623"/>
        <dbReference type="Rhea" id="RHEA-COMP:9648"/>
        <dbReference type="Rhea" id="RHEA-COMP:9649"/>
        <dbReference type="Rhea" id="RHEA-COMP:9685"/>
        <dbReference type="ChEBI" id="CHEBI:15378"/>
        <dbReference type="ChEBI" id="CHEBI:16526"/>
        <dbReference type="ChEBI" id="CHEBI:64479"/>
        <dbReference type="ChEBI" id="CHEBI:78449"/>
        <dbReference type="ChEBI" id="CHEBI:78477"/>
        <dbReference type="ChEBI" id="CHEBI:78478"/>
    </reaction>
    <physiologicalReaction direction="left-to-right" evidence="26">
        <dbReference type="Rhea" id="RHEA:41901"/>
    </physiologicalReaction>
</comment>
<comment type="catalytic activity">
    <reaction evidence="24">
        <text>a (3R)-hydroxyacyl-[ACP] + NADP(+) = a 3-oxoacyl-[ACP] + NADPH + H(+)</text>
        <dbReference type="Rhea" id="RHEA:17397"/>
        <dbReference type="Rhea" id="RHEA-COMP:9916"/>
        <dbReference type="Rhea" id="RHEA-COMP:9945"/>
        <dbReference type="ChEBI" id="CHEBI:15378"/>
        <dbReference type="ChEBI" id="CHEBI:57783"/>
        <dbReference type="ChEBI" id="CHEBI:58349"/>
        <dbReference type="ChEBI" id="CHEBI:78776"/>
        <dbReference type="ChEBI" id="CHEBI:78827"/>
        <dbReference type="EC" id="1.1.1.100"/>
    </reaction>
    <physiologicalReaction direction="right-to-left" evidence="24">
        <dbReference type="Rhea" id="RHEA:17399"/>
    </physiologicalReaction>
</comment>
<comment type="catalytic activity">
    <reaction evidence="25">
        <text>3-oxodecanoyl-[ACP] + NADPH + H(+) = (3R)-hydroxydecanoyl-[ACP] + NADP(+)</text>
        <dbReference type="Rhea" id="RHEA:41856"/>
        <dbReference type="Rhea" id="RHEA-COMP:9637"/>
        <dbReference type="Rhea" id="RHEA-COMP:9638"/>
        <dbReference type="ChEBI" id="CHEBI:15378"/>
        <dbReference type="ChEBI" id="CHEBI:57783"/>
        <dbReference type="ChEBI" id="CHEBI:58349"/>
        <dbReference type="ChEBI" id="CHEBI:78464"/>
        <dbReference type="ChEBI" id="CHEBI:78466"/>
    </reaction>
    <physiologicalReaction direction="left-to-right" evidence="25">
        <dbReference type="Rhea" id="RHEA:41857"/>
    </physiologicalReaction>
</comment>
<comment type="catalytic activity">
    <reaction evidence="13">
        <text>(3R)-hydroxydodecanoyl-[ACP] = (2E)-dodecenoyl-[ACP] + H2O</text>
        <dbReference type="Rhea" id="RHEA:41876"/>
        <dbReference type="Rhea" id="RHEA-COMP:9642"/>
        <dbReference type="Rhea" id="RHEA-COMP:9643"/>
        <dbReference type="ChEBI" id="CHEBI:15377"/>
        <dbReference type="ChEBI" id="CHEBI:78470"/>
        <dbReference type="ChEBI" id="CHEBI:78472"/>
    </reaction>
    <physiologicalReaction direction="left-to-right" evidence="13">
        <dbReference type="Rhea" id="RHEA:41877"/>
    </physiologicalReaction>
</comment>
<comment type="catalytic activity">
    <reaction evidence="43">
        <text>(2E)-octadecenoyl-[ACP] + NADPH + H(+) = octadecanoyl-[ACP] + NADP(+)</text>
        <dbReference type="Rhea" id="RHEA:41928"/>
        <dbReference type="Rhea" id="RHEA-COMP:9655"/>
        <dbReference type="Rhea" id="RHEA-COMP:9656"/>
        <dbReference type="ChEBI" id="CHEBI:15378"/>
        <dbReference type="ChEBI" id="CHEBI:57783"/>
        <dbReference type="ChEBI" id="CHEBI:58349"/>
        <dbReference type="ChEBI" id="CHEBI:78489"/>
        <dbReference type="ChEBI" id="CHEBI:78495"/>
    </reaction>
    <physiologicalReaction direction="left-to-right" evidence="43">
        <dbReference type="Rhea" id="RHEA:41929"/>
    </physiologicalReaction>
</comment>
<comment type="pathway">
    <text evidence="1">Antibiotic biosynthesis.</text>
</comment>
<feature type="region of interest" description="N-terminal hotdog fold" evidence="52">
    <location>
        <begin position="926"/>
        <end position="1055"/>
    </location>
</feature>
<evidence type="ECO:0000256" key="50">
    <source>
        <dbReference type="ARBA" id="ARBA00049521"/>
    </source>
</evidence>
<dbReference type="EMBL" id="CP019458">
    <property type="protein sequence ID" value="AQA14646.1"/>
    <property type="molecule type" value="Genomic_DNA"/>
</dbReference>
<comment type="catalytic activity">
    <reaction evidence="18">
        <text>(3R)-hydroxyoctadecanoyl-[ACP] = (2E)-octadecenoyl-[ACP] + H2O</text>
        <dbReference type="Rhea" id="RHEA:41924"/>
        <dbReference type="Rhea" id="RHEA-COMP:9654"/>
        <dbReference type="Rhea" id="RHEA-COMP:9655"/>
        <dbReference type="ChEBI" id="CHEBI:15377"/>
        <dbReference type="ChEBI" id="CHEBI:78488"/>
        <dbReference type="ChEBI" id="CHEBI:78489"/>
    </reaction>
    <physiologicalReaction direction="left-to-right" evidence="18">
        <dbReference type="Rhea" id="RHEA:41925"/>
    </physiologicalReaction>
</comment>
<dbReference type="InterPro" id="IPR049551">
    <property type="entry name" value="PKS_DH_C"/>
</dbReference>
<evidence type="ECO:0000256" key="15">
    <source>
        <dbReference type="ARBA" id="ARBA00023388"/>
    </source>
</evidence>
<comment type="catalytic activity">
    <reaction evidence="45">
        <text>(2E)-tetradecenoyl-[ACP] + NADPH + H(+) = tetradecanoyl-[ACP] + NADP(+)</text>
        <dbReference type="Rhea" id="RHEA:41896"/>
        <dbReference type="Rhea" id="RHEA-COMP:9647"/>
        <dbReference type="Rhea" id="RHEA-COMP:9648"/>
        <dbReference type="ChEBI" id="CHEBI:15378"/>
        <dbReference type="ChEBI" id="CHEBI:57783"/>
        <dbReference type="ChEBI" id="CHEBI:58349"/>
        <dbReference type="ChEBI" id="CHEBI:78475"/>
        <dbReference type="ChEBI" id="CHEBI:78477"/>
    </reaction>
    <physiologicalReaction direction="left-to-right" evidence="45">
        <dbReference type="Rhea" id="RHEA:41897"/>
    </physiologicalReaction>
</comment>
<feature type="domain" description="PKS/mFAS DH" evidence="56">
    <location>
        <begin position="3018"/>
        <end position="3336"/>
    </location>
</feature>
<dbReference type="Pfam" id="PF21089">
    <property type="entry name" value="PKS_DH_N"/>
    <property type="match status" value="2"/>
</dbReference>
<evidence type="ECO:0000259" key="56">
    <source>
        <dbReference type="PROSITE" id="PS52019"/>
    </source>
</evidence>
<evidence type="ECO:0000256" key="38">
    <source>
        <dbReference type="ARBA" id="ARBA00048571"/>
    </source>
</evidence>
<evidence type="ECO:0000256" key="28">
    <source>
        <dbReference type="ARBA" id="ARBA00047578"/>
    </source>
</evidence>
<feature type="domain" description="PKS/mFAS DH" evidence="56">
    <location>
        <begin position="926"/>
        <end position="1219"/>
    </location>
</feature>
<dbReference type="SMART" id="SM00823">
    <property type="entry name" value="PKS_PP"/>
    <property type="match status" value="2"/>
</dbReference>
<evidence type="ECO:0000256" key="53">
    <source>
        <dbReference type="SAM" id="MobiDB-lite"/>
    </source>
</evidence>
<comment type="catalytic activity">
    <reaction evidence="37">
        <text>a fatty acyl-[ACP] + malonyl-[ACP] + H(+) = a 3-oxoacyl-[ACP] + holo-[ACP] + CO2</text>
        <dbReference type="Rhea" id="RHEA:22836"/>
        <dbReference type="Rhea" id="RHEA-COMP:9623"/>
        <dbReference type="Rhea" id="RHEA-COMP:9685"/>
        <dbReference type="Rhea" id="RHEA-COMP:9916"/>
        <dbReference type="Rhea" id="RHEA-COMP:14125"/>
        <dbReference type="ChEBI" id="CHEBI:15378"/>
        <dbReference type="ChEBI" id="CHEBI:16526"/>
        <dbReference type="ChEBI" id="CHEBI:64479"/>
        <dbReference type="ChEBI" id="CHEBI:78449"/>
        <dbReference type="ChEBI" id="CHEBI:78776"/>
        <dbReference type="ChEBI" id="CHEBI:138651"/>
        <dbReference type="EC" id="2.3.1.41"/>
    </reaction>
    <physiologicalReaction direction="left-to-right" evidence="37">
        <dbReference type="Rhea" id="RHEA:22837"/>
    </physiologicalReaction>
</comment>
<comment type="catalytic activity">
    <reaction evidence="14">
        <text>(3R)-hydroxyhexanoyl-[ACP] = (2E)-hexenoyl-[ACP] + H2O</text>
        <dbReference type="Rhea" id="RHEA:41828"/>
        <dbReference type="Rhea" id="RHEA-COMP:9630"/>
        <dbReference type="Rhea" id="RHEA-COMP:9631"/>
        <dbReference type="ChEBI" id="CHEBI:15377"/>
        <dbReference type="ChEBI" id="CHEBI:78457"/>
        <dbReference type="ChEBI" id="CHEBI:78458"/>
    </reaction>
    <physiologicalReaction direction="left-to-right" evidence="14">
        <dbReference type="Rhea" id="RHEA:41829"/>
    </physiologicalReaction>
</comment>
<comment type="catalytic activity">
    <reaction evidence="20">
        <text>(3R)-hydroxybutanoyl-[ACP] = (2E)-butenoyl-[ACP] + H2O</text>
        <dbReference type="Rhea" id="RHEA:41808"/>
        <dbReference type="Rhea" id="RHEA-COMP:9626"/>
        <dbReference type="Rhea" id="RHEA-COMP:9627"/>
        <dbReference type="ChEBI" id="CHEBI:15377"/>
        <dbReference type="ChEBI" id="CHEBI:78451"/>
        <dbReference type="ChEBI" id="CHEBI:78453"/>
    </reaction>
    <physiologicalReaction direction="left-to-right" evidence="20">
        <dbReference type="Rhea" id="RHEA:41809"/>
    </physiologicalReaction>
</comment>
<keyword evidence="58" id="KW-1185">Reference proteome</keyword>
<evidence type="ECO:0000256" key="21">
    <source>
        <dbReference type="ARBA" id="ARBA00023442"/>
    </source>
</evidence>
<comment type="catalytic activity">
    <reaction evidence="22">
        <text>3-oxooctadecanoyl-[ACP] + NADPH + H(+) = (3R)-hydroxyoctadecanoyl-[ACP] + NADP(+)</text>
        <dbReference type="Rhea" id="RHEA:41920"/>
        <dbReference type="Rhea" id="RHEA-COMP:9653"/>
        <dbReference type="Rhea" id="RHEA-COMP:9654"/>
        <dbReference type="ChEBI" id="CHEBI:15378"/>
        <dbReference type="ChEBI" id="CHEBI:57783"/>
        <dbReference type="ChEBI" id="CHEBI:58349"/>
        <dbReference type="ChEBI" id="CHEBI:78487"/>
        <dbReference type="ChEBI" id="CHEBI:78488"/>
    </reaction>
    <physiologicalReaction direction="left-to-right" evidence="22">
        <dbReference type="Rhea" id="RHEA:41921"/>
    </physiologicalReaction>
</comment>
<dbReference type="Pfam" id="PF08659">
    <property type="entry name" value="KR"/>
    <property type="match status" value="1"/>
</dbReference>
<evidence type="ECO:0000256" key="8">
    <source>
        <dbReference type="ARBA" id="ARBA00023194"/>
    </source>
</evidence>
<dbReference type="InterPro" id="IPR057326">
    <property type="entry name" value="KR_dom"/>
</dbReference>
<evidence type="ECO:0000256" key="9">
    <source>
        <dbReference type="ARBA" id="ARBA00023239"/>
    </source>
</evidence>
<dbReference type="Pfam" id="PF00109">
    <property type="entry name" value="ketoacyl-synt"/>
    <property type="match status" value="2"/>
</dbReference>
<dbReference type="InterPro" id="IPR011032">
    <property type="entry name" value="GroES-like_sf"/>
</dbReference>
<dbReference type="PROSITE" id="PS52019">
    <property type="entry name" value="PKS_MFAS_DH"/>
    <property type="match status" value="2"/>
</dbReference>
<dbReference type="InterPro" id="IPR014031">
    <property type="entry name" value="Ketoacyl_synth_C"/>
</dbReference>
<evidence type="ECO:0000256" key="25">
    <source>
        <dbReference type="ARBA" id="ARBA00047440"/>
    </source>
</evidence>
<dbReference type="InterPro" id="IPR029058">
    <property type="entry name" value="AB_hydrolase_fold"/>
</dbReference>
<dbReference type="Gene3D" id="3.30.70.3290">
    <property type="match status" value="2"/>
</dbReference>
<dbReference type="SUPFAM" id="SSF55048">
    <property type="entry name" value="Probable ACP-binding domain of malonyl-CoA ACP transacylase"/>
    <property type="match status" value="2"/>
</dbReference>
<dbReference type="InterPro" id="IPR055123">
    <property type="entry name" value="SpnB-like_Rossmann"/>
</dbReference>
<feature type="region of interest" description="Disordered" evidence="53">
    <location>
        <begin position="3454"/>
        <end position="3504"/>
    </location>
</feature>